<evidence type="ECO:0000256" key="2">
    <source>
        <dbReference type="ARBA" id="ARBA00023004"/>
    </source>
</evidence>
<keyword evidence="2" id="KW-0408">Iron</keyword>
<evidence type="ECO:0000313" key="5">
    <source>
        <dbReference type="EMBL" id="ACU26455.1"/>
    </source>
</evidence>
<dbReference type="SMART" id="SM00729">
    <property type="entry name" value="Elp3"/>
    <property type="match status" value="1"/>
</dbReference>
<keyword evidence="3" id="KW-0411">Iron-sulfur</keyword>
<protein>
    <submittedName>
        <fullName evidence="5">DNA repair photolyase</fullName>
    </submittedName>
</protein>
<evidence type="ECO:0000256" key="1">
    <source>
        <dbReference type="ARBA" id="ARBA00022723"/>
    </source>
</evidence>
<keyword evidence="5" id="KW-0456">Lyase</keyword>
<sequence length="344" mass="38511">MSTEKSIRRVANPPNPWQASELEFDGMPPPTALKVFEDHSRQILSKNASPDLPFRFSLNPYRGCYHGCAYCYARPSHHYLDLGAGTDFERSIVIKPKAAELLRQAFDRPSWSGDAILFSGNTDCYQPLELSYGLTRACLEICRDYRNPVTIITKSTLIERDIDLLRDLDARAACTVTVSLPFMDPGMSRAIEPYVPSPRRRLKTIRRLSDAGLNVRVSIAPVIPGLADAQIPQILEAAHDAGARAASFVLLRLSPVVSEVFEARLRDALPERADRVMNQLRACRNGETYDHRFGRRLGGVGARYEAIEALFVSTARRLGMLSKEDPLETDTFTRPHEGRQIALL</sequence>
<dbReference type="InterPro" id="IPR058240">
    <property type="entry name" value="rSAM_sf"/>
</dbReference>
<dbReference type="InterPro" id="IPR040086">
    <property type="entry name" value="MJ0683-like"/>
</dbReference>
<dbReference type="PANTHER" id="PTHR43432:SF3">
    <property type="entry name" value="SLR0285 PROTEIN"/>
    <property type="match status" value="1"/>
</dbReference>
<feature type="domain" description="Radical SAM core" evidence="4">
    <location>
        <begin position="50"/>
        <end position="287"/>
    </location>
</feature>
<dbReference type="InterPro" id="IPR007197">
    <property type="entry name" value="rSAM"/>
</dbReference>
<reference evidence="5" key="1">
    <citation type="journal article" date="2009" name="Environ. Microbiol. Rep.">
        <title>Characterization of canthaxanthin biosynthesis genes from an uncultured marine bacterium.</title>
        <authorList>
            <person name="Maresca J.A."/>
            <person name="Braff J.C."/>
            <person name="Delong E.F."/>
        </authorList>
    </citation>
    <scope>NUCLEOTIDE SEQUENCE</scope>
</reference>
<proteinExistence type="predicted"/>
<accession>C7FPF2</accession>
<dbReference type="SUPFAM" id="SSF102114">
    <property type="entry name" value="Radical SAM enzymes"/>
    <property type="match status" value="1"/>
</dbReference>
<dbReference type="Gene3D" id="3.80.30.30">
    <property type="match status" value="1"/>
</dbReference>
<dbReference type="SFLD" id="SFLDS00029">
    <property type="entry name" value="Radical_SAM"/>
    <property type="match status" value="1"/>
</dbReference>
<dbReference type="PANTHER" id="PTHR43432">
    <property type="entry name" value="SLR0285 PROTEIN"/>
    <property type="match status" value="1"/>
</dbReference>
<dbReference type="NCBIfam" id="NF033668">
    <property type="entry name" value="rSAM_PA0069"/>
    <property type="match status" value="1"/>
</dbReference>
<dbReference type="GO" id="GO:0046872">
    <property type="term" value="F:metal ion binding"/>
    <property type="evidence" value="ECO:0007669"/>
    <property type="project" value="UniProtKB-KW"/>
</dbReference>
<keyword evidence="1" id="KW-0479">Metal-binding</keyword>
<dbReference type="InterPro" id="IPR006638">
    <property type="entry name" value="Elp3/MiaA/NifB-like_rSAM"/>
</dbReference>
<dbReference type="CDD" id="cd01335">
    <property type="entry name" value="Radical_SAM"/>
    <property type="match status" value="1"/>
</dbReference>
<dbReference type="PROSITE" id="PS51918">
    <property type="entry name" value="RADICAL_SAM"/>
    <property type="match status" value="1"/>
</dbReference>
<dbReference type="SFLD" id="SFLDG01084">
    <property type="entry name" value="Uncharacterised_Radical_SAM_Su"/>
    <property type="match status" value="1"/>
</dbReference>
<dbReference type="GO" id="GO:0016829">
    <property type="term" value="F:lyase activity"/>
    <property type="evidence" value="ECO:0007669"/>
    <property type="project" value="UniProtKB-KW"/>
</dbReference>
<dbReference type="Pfam" id="PF04055">
    <property type="entry name" value="Radical_SAM"/>
    <property type="match status" value="1"/>
</dbReference>
<name>C7FPF2_9BACT</name>
<dbReference type="GO" id="GO:0051536">
    <property type="term" value="F:iron-sulfur cluster binding"/>
    <property type="evidence" value="ECO:0007669"/>
    <property type="project" value="UniProtKB-KW"/>
</dbReference>
<evidence type="ECO:0000256" key="3">
    <source>
        <dbReference type="ARBA" id="ARBA00023014"/>
    </source>
</evidence>
<organism evidence="5">
    <name type="scientific">uncultured bacterium HF186_25m_18N5</name>
    <dbReference type="NCBI Taxonomy" id="662887"/>
    <lineage>
        <taxon>Bacteria</taxon>
        <taxon>environmental samples</taxon>
    </lineage>
</organism>
<dbReference type="AlphaFoldDB" id="C7FPF2"/>
<evidence type="ECO:0000259" key="4">
    <source>
        <dbReference type="PROSITE" id="PS51918"/>
    </source>
</evidence>
<dbReference type="EMBL" id="GQ412708">
    <property type="protein sequence ID" value="ACU26455.1"/>
    <property type="molecule type" value="Genomic_DNA"/>
</dbReference>